<reference evidence="1" key="2">
    <citation type="journal article" date="2015" name="Data Brief">
        <title>Shoot transcriptome of the giant reed, Arundo donax.</title>
        <authorList>
            <person name="Barrero R.A."/>
            <person name="Guerrero F.D."/>
            <person name="Moolhuijzen P."/>
            <person name="Goolsby J.A."/>
            <person name="Tidwell J."/>
            <person name="Bellgard S.E."/>
            <person name="Bellgard M.I."/>
        </authorList>
    </citation>
    <scope>NUCLEOTIDE SEQUENCE</scope>
    <source>
        <tissue evidence="1">Shoot tissue taken approximately 20 cm above the soil surface</tissue>
    </source>
</reference>
<sequence>MQCCYVIITTPSYIKVWRGVASSFFICCKFIFCDRNSSMYCDACVSSRGTLISGT</sequence>
<evidence type="ECO:0000313" key="1">
    <source>
        <dbReference type="EMBL" id="JAE13658.1"/>
    </source>
</evidence>
<dbReference type="AlphaFoldDB" id="A0A0A9FZ71"/>
<accession>A0A0A9FZ71</accession>
<proteinExistence type="predicted"/>
<protein>
    <submittedName>
        <fullName evidence="1">Uncharacterized protein</fullName>
    </submittedName>
</protein>
<dbReference type="EMBL" id="GBRH01184238">
    <property type="protein sequence ID" value="JAE13658.1"/>
    <property type="molecule type" value="Transcribed_RNA"/>
</dbReference>
<name>A0A0A9FZ71_ARUDO</name>
<reference evidence="1" key="1">
    <citation type="submission" date="2014-09" db="EMBL/GenBank/DDBJ databases">
        <authorList>
            <person name="Magalhaes I.L.F."/>
            <person name="Oliveira U."/>
            <person name="Santos F.R."/>
            <person name="Vidigal T.H.D.A."/>
            <person name="Brescovit A.D."/>
            <person name="Santos A.J."/>
        </authorList>
    </citation>
    <scope>NUCLEOTIDE SEQUENCE</scope>
    <source>
        <tissue evidence="1">Shoot tissue taken approximately 20 cm above the soil surface</tissue>
    </source>
</reference>
<organism evidence="1">
    <name type="scientific">Arundo donax</name>
    <name type="common">Giant reed</name>
    <name type="synonym">Donax arundinaceus</name>
    <dbReference type="NCBI Taxonomy" id="35708"/>
    <lineage>
        <taxon>Eukaryota</taxon>
        <taxon>Viridiplantae</taxon>
        <taxon>Streptophyta</taxon>
        <taxon>Embryophyta</taxon>
        <taxon>Tracheophyta</taxon>
        <taxon>Spermatophyta</taxon>
        <taxon>Magnoliopsida</taxon>
        <taxon>Liliopsida</taxon>
        <taxon>Poales</taxon>
        <taxon>Poaceae</taxon>
        <taxon>PACMAD clade</taxon>
        <taxon>Arundinoideae</taxon>
        <taxon>Arundineae</taxon>
        <taxon>Arundo</taxon>
    </lineage>
</organism>